<keyword evidence="3" id="KW-0489">Methyltransferase</keyword>
<comment type="caution">
    <text evidence="3">The sequence shown here is derived from an EMBL/GenBank/DDBJ whole genome shotgun (WGS) entry which is preliminary data.</text>
</comment>
<feature type="region of interest" description="Disordered" evidence="1">
    <location>
        <begin position="1"/>
        <end position="31"/>
    </location>
</feature>
<dbReference type="GO" id="GO:0032259">
    <property type="term" value="P:methylation"/>
    <property type="evidence" value="ECO:0007669"/>
    <property type="project" value="UniProtKB-KW"/>
</dbReference>
<dbReference type="CDD" id="cd02440">
    <property type="entry name" value="AdoMet_MTases"/>
    <property type="match status" value="1"/>
</dbReference>
<dbReference type="PANTHER" id="PTHR43591">
    <property type="entry name" value="METHYLTRANSFERASE"/>
    <property type="match status" value="1"/>
</dbReference>
<dbReference type="InterPro" id="IPR041698">
    <property type="entry name" value="Methyltransf_25"/>
</dbReference>
<dbReference type="EMBL" id="WUYX01000015">
    <property type="protein sequence ID" value="MXV61275.1"/>
    <property type="molecule type" value="Genomic_DNA"/>
</dbReference>
<dbReference type="Pfam" id="PF13649">
    <property type="entry name" value="Methyltransf_25"/>
    <property type="match status" value="1"/>
</dbReference>
<dbReference type="SUPFAM" id="SSF53335">
    <property type="entry name" value="S-adenosyl-L-methionine-dependent methyltransferases"/>
    <property type="match status" value="1"/>
</dbReference>
<protein>
    <submittedName>
        <fullName evidence="3">Methyltransferase domain-containing protein</fullName>
    </submittedName>
</protein>
<evidence type="ECO:0000313" key="4">
    <source>
        <dbReference type="Proteomes" id="UP000434101"/>
    </source>
</evidence>
<proteinExistence type="predicted"/>
<dbReference type="Proteomes" id="UP000434101">
    <property type="component" value="Unassembled WGS sequence"/>
</dbReference>
<feature type="compositionally biased region" description="Acidic residues" evidence="1">
    <location>
        <begin position="1"/>
        <end position="15"/>
    </location>
</feature>
<name>A0A6B0VJK6_9EURY</name>
<evidence type="ECO:0000256" key="1">
    <source>
        <dbReference type="SAM" id="MobiDB-lite"/>
    </source>
</evidence>
<dbReference type="OrthoDB" id="162595at2157"/>
<dbReference type="Gene3D" id="3.40.50.150">
    <property type="entry name" value="Vaccinia Virus protein VP39"/>
    <property type="match status" value="1"/>
</dbReference>
<keyword evidence="3" id="KW-0808">Transferase</keyword>
<feature type="domain" description="Methyltransferase" evidence="2">
    <location>
        <begin position="73"/>
        <end position="166"/>
    </location>
</feature>
<organism evidence="3 4">
    <name type="scientific">Natronorubrum halalkaliphilum</name>
    <dbReference type="NCBI Taxonomy" id="2691917"/>
    <lineage>
        <taxon>Archaea</taxon>
        <taxon>Methanobacteriati</taxon>
        <taxon>Methanobacteriota</taxon>
        <taxon>Stenosarchaea group</taxon>
        <taxon>Halobacteria</taxon>
        <taxon>Halobacteriales</taxon>
        <taxon>Natrialbaceae</taxon>
        <taxon>Natronorubrum</taxon>
    </lineage>
</organism>
<dbReference type="InterPro" id="IPR029063">
    <property type="entry name" value="SAM-dependent_MTases_sf"/>
</dbReference>
<dbReference type="PANTHER" id="PTHR43591:SF24">
    <property type="entry name" value="2-METHOXY-6-POLYPRENYL-1,4-BENZOQUINOL METHYLASE, MITOCHONDRIAL"/>
    <property type="match status" value="1"/>
</dbReference>
<gene>
    <name evidence="3" type="ORF">GS429_04190</name>
</gene>
<accession>A0A6B0VJK6</accession>
<sequence length="299" mass="32618">MTESDTDEPNSDSNDEPNAGDTVDHQHTEHGTSFDRWAKQVWAAGSYADIAPKYLSMSGRLVERTAVSAADDVLDIGCGTGSVAITAARRDGHVTGLDITPELLERARTNADRAAVEGISWREGTATDLPFAENAFDVTLSNLGHMYGDPPDTAARELLRVTRSGGRIGFTSWTTASLYPSMAGVVTSVLAPEDLPDFSEPPFLWGDPGTVRERLGSAVRELEFETDTVRYPALSPEHFWHQMATNSGTFIEVLDSVDDEEVPGLRERVIETIEPHFDEERNAVELEYLLTTASVTGSE</sequence>
<dbReference type="RefSeq" id="WP_160063010.1">
    <property type="nucleotide sequence ID" value="NZ_WUYX01000015.1"/>
</dbReference>
<evidence type="ECO:0000259" key="2">
    <source>
        <dbReference type="Pfam" id="PF13649"/>
    </source>
</evidence>
<feature type="compositionally biased region" description="Basic and acidic residues" evidence="1">
    <location>
        <begin position="22"/>
        <end position="31"/>
    </location>
</feature>
<reference evidence="3 4" key="1">
    <citation type="submission" date="2020-01" db="EMBL/GenBank/DDBJ databases">
        <title>Natronorubrum sp. JWXQ-INN 674 isolated from Inner Mongolia Autonomous Region of China.</title>
        <authorList>
            <person name="Xue Q."/>
        </authorList>
    </citation>
    <scope>NUCLEOTIDE SEQUENCE [LARGE SCALE GENOMIC DNA]</scope>
    <source>
        <strain evidence="3 4">JWXQ-INN-674</strain>
    </source>
</reference>
<dbReference type="AlphaFoldDB" id="A0A6B0VJK6"/>
<keyword evidence="4" id="KW-1185">Reference proteome</keyword>
<evidence type="ECO:0000313" key="3">
    <source>
        <dbReference type="EMBL" id="MXV61275.1"/>
    </source>
</evidence>
<dbReference type="GO" id="GO:0008757">
    <property type="term" value="F:S-adenosylmethionine-dependent methyltransferase activity"/>
    <property type="evidence" value="ECO:0007669"/>
    <property type="project" value="InterPro"/>
</dbReference>